<feature type="transmembrane region" description="Helical" evidence="5">
    <location>
        <begin position="338"/>
        <end position="358"/>
    </location>
</feature>
<organism evidence="6 7">
    <name type="scientific">Acer yangbiense</name>
    <dbReference type="NCBI Taxonomy" id="1000413"/>
    <lineage>
        <taxon>Eukaryota</taxon>
        <taxon>Viridiplantae</taxon>
        <taxon>Streptophyta</taxon>
        <taxon>Embryophyta</taxon>
        <taxon>Tracheophyta</taxon>
        <taxon>Spermatophyta</taxon>
        <taxon>Magnoliopsida</taxon>
        <taxon>eudicotyledons</taxon>
        <taxon>Gunneridae</taxon>
        <taxon>Pentapetalae</taxon>
        <taxon>rosids</taxon>
        <taxon>malvids</taxon>
        <taxon>Sapindales</taxon>
        <taxon>Sapindaceae</taxon>
        <taxon>Hippocastanoideae</taxon>
        <taxon>Acereae</taxon>
        <taxon>Acer</taxon>
    </lineage>
</organism>
<dbReference type="Proteomes" id="UP000323000">
    <property type="component" value="Chromosome 9"/>
</dbReference>
<feature type="transmembrane region" description="Helical" evidence="5">
    <location>
        <begin position="433"/>
        <end position="455"/>
    </location>
</feature>
<feature type="transmembrane region" description="Helical" evidence="5">
    <location>
        <begin position="238"/>
        <end position="256"/>
    </location>
</feature>
<name>A0A5C7HDJ5_9ROSI</name>
<feature type="transmembrane region" description="Helical" evidence="5">
    <location>
        <begin position="26"/>
        <end position="43"/>
    </location>
</feature>
<gene>
    <name evidence="6" type="ORF">EZV62_019542</name>
</gene>
<dbReference type="PANTHER" id="PTHR20661">
    <property type="entry name" value="PHOSPHATIDYLINOSITOL-GLYCAN BIOSYNTHESIS CLASS W PROTEIN"/>
    <property type="match status" value="1"/>
</dbReference>
<dbReference type="PANTHER" id="PTHR20661:SF0">
    <property type="entry name" value="PHOSPHATIDYLINOSITOL-GLYCAN BIOSYNTHESIS CLASS W PROTEIN"/>
    <property type="match status" value="1"/>
</dbReference>
<reference evidence="7" key="1">
    <citation type="journal article" date="2019" name="Gigascience">
        <title>De novo genome assembly of the endangered Acer yangbiense, a plant species with extremely small populations endemic to Yunnan Province, China.</title>
        <authorList>
            <person name="Yang J."/>
            <person name="Wariss H.M."/>
            <person name="Tao L."/>
            <person name="Zhang R."/>
            <person name="Yun Q."/>
            <person name="Hollingsworth P."/>
            <person name="Dao Z."/>
            <person name="Luo G."/>
            <person name="Guo H."/>
            <person name="Ma Y."/>
            <person name="Sun W."/>
        </authorList>
    </citation>
    <scope>NUCLEOTIDE SEQUENCE [LARGE SCALE GENOMIC DNA]</scope>
    <source>
        <strain evidence="7">cv. Malutang</strain>
    </source>
</reference>
<evidence type="ECO:0000256" key="3">
    <source>
        <dbReference type="ARBA" id="ARBA00022989"/>
    </source>
</evidence>
<feature type="transmembrane region" description="Helical" evidence="5">
    <location>
        <begin position="303"/>
        <end position="326"/>
    </location>
</feature>
<feature type="transmembrane region" description="Helical" evidence="5">
    <location>
        <begin position="74"/>
        <end position="97"/>
    </location>
</feature>
<dbReference type="InterPro" id="IPR009447">
    <property type="entry name" value="PIGW/GWT1"/>
</dbReference>
<keyword evidence="3 5" id="KW-1133">Transmembrane helix</keyword>
<dbReference type="OrthoDB" id="15270at2759"/>
<feature type="transmembrane region" description="Helical" evidence="5">
    <location>
        <begin position="263"/>
        <end position="283"/>
    </location>
</feature>
<dbReference type="EMBL" id="VAHF01000009">
    <property type="protein sequence ID" value="TXG54286.1"/>
    <property type="molecule type" value="Genomic_DNA"/>
</dbReference>
<evidence type="ECO:0008006" key="8">
    <source>
        <dbReference type="Google" id="ProtNLM"/>
    </source>
</evidence>
<evidence type="ECO:0000313" key="6">
    <source>
        <dbReference type="EMBL" id="TXG54286.1"/>
    </source>
</evidence>
<feature type="transmembrane region" description="Helical" evidence="5">
    <location>
        <begin position="145"/>
        <end position="163"/>
    </location>
</feature>
<feature type="transmembrane region" description="Helical" evidence="5">
    <location>
        <begin position="175"/>
        <end position="192"/>
    </location>
</feature>
<keyword evidence="7" id="KW-1185">Reference proteome</keyword>
<evidence type="ECO:0000256" key="5">
    <source>
        <dbReference type="SAM" id="Phobius"/>
    </source>
</evidence>
<evidence type="ECO:0000313" key="7">
    <source>
        <dbReference type="Proteomes" id="UP000323000"/>
    </source>
</evidence>
<dbReference type="GO" id="GO:0005783">
    <property type="term" value="C:endoplasmic reticulum"/>
    <property type="evidence" value="ECO:0007669"/>
    <property type="project" value="TreeGrafter"/>
</dbReference>
<feature type="transmembrane region" description="Helical" evidence="5">
    <location>
        <begin position="213"/>
        <end position="232"/>
    </location>
</feature>
<sequence length="489" mass="54665">MASLPNSFNANKQLKEEFVSNLTGSSFIQIFFLLAVVPISMALRHSIHSCRPIDYCVTETSLKKDDNLSVASKSLWACIATIAVDFIIIFLPMILFFTVLAKWAIPGSILLFFLFFSIAAKRFFSSSNSEEGHRSLRTIISSYRVATMIMTCLCILAVDFRIFPRENAKTETYGTSVMDLGVGSFVVANAIVSRQARNVLSMNWKSALKSISPLIILGFGRLVTTAGVDYQVHVGEYGVHWNFFFTLAGVSILTSITNVPPKYCGILGSLILIGYQCWLNHGLNVYLLSNERGPDIISQNKEGFFSLFGYWGMYLLGVYLGYYLFFTNRSDAMMRSNTTTFVKVWLISLLLWLLTVLLDRYVERVSRRMCNLAYVTWVLALNLQDIVDSKCKYALMVHGDSSIADMLLGGLMISDYVPGSKISSLEVAFDRNLLASFILANMLTGMVNLSINTLFVSSTPALLILIVYALTLSMIVGTADFYGLRLKFW</sequence>
<protein>
    <recommendedName>
        <fullName evidence="8">GPI-anchored wall transfer protein</fullName>
    </recommendedName>
</protein>
<comment type="caution">
    <text evidence="6">The sequence shown here is derived from an EMBL/GenBank/DDBJ whole genome shotgun (WGS) entry which is preliminary data.</text>
</comment>
<feature type="transmembrane region" description="Helical" evidence="5">
    <location>
        <begin position="461"/>
        <end position="484"/>
    </location>
</feature>
<accession>A0A5C7HDJ5</accession>
<keyword evidence="2 5" id="KW-0812">Transmembrane</keyword>
<evidence type="ECO:0000256" key="4">
    <source>
        <dbReference type="ARBA" id="ARBA00023136"/>
    </source>
</evidence>
<keyword evidence="4 5" id="KW-0472">Membrane</keyword>
<dbReference type="AlphaFoldDB" id="A0A5C7HDJ5"/>
<dbReference type="GO" id="GO:0032216">
    <property type="term" value="F:glucosaminyl-phosphatidylinositol O-acyltransferase activity"/>
    <property type="evidence" value="ECO:0007669"/>
    <property type="project" value="TreeGrafter"/>
</dbReference>
<proteinExistence type="predicted"/>
<evidence type="ECO:0000256" key="1">
    <source>
        <dbReference type="ARBA" id="ARBA00004141"/>
    </source>
</evidence>
<dbReference type="GO" id="GO:0006506">
    <property type="term" value="P:GPI anchor biosynthetic process"/>
    <property type="evidence" value="ECO:0007669"/>
    <property type="project" value="InterPro"/>
</dbReference>
<dbReference type="PIRSF" id="PIRSF017321">
    <property type="entry name" value="GWT1"/>
    <property type="match status" value="1"/>
</dbReference>
<comment type="subcellular location">
    <subcellularLocation>
        <location evidence="1">Membrane</location>
        <topology evidence="1">Multi-pass membrane protein</topology>
    </subcellularLocation>
</comment>
<dbReference type="Pfam" id="PF06423">
    <property type="entry name" value="GWT1"/>
    <property type="match status" value="1"/>
</dbReference>
<dbReference type="GO" id="GO:0072659">
    <property type="term" value="P:protein localization to plasma membrane"/>
    <property type="evidence" value="ECO:0007669"/>
    <property type="project" value="TreeGrafter"/>
</dbReference>
<evidence type="ECO:0000256" key="2">
    <source>
        <dbReference type="ARBA" id="ARBA00022692"/>
    </source>
</evidence>
<dbReference type="GO" id="GO:0016020">
    <property type="term" value="C:membrane"/>
    <property type="evidence" value="ECO:0007669"/>
    <property type="project" value="UniProtKB-SubCell"/>
</dbReference>
<feature type="transmembrane region" description="Helical" evidence="5">
    <location>
        <begin position="103"/>
        <end position="124"/>
    </location>
</feature>